<gene>
    <name evidence="3" type="ORF">GCM10011383_24650</name>
</gene>
<evidence type="ECO:0000259" key="1">
    <source>
        <dbReference type="Pfam" id="PF04773"/>
    </source>
</evidence>
<dbReference type="Proteomes" id="UP000632273">
    <property type="component" value="Unassembled WGS sequence"/>
</dbReference>
<evidence type="ECO:0000313" key="3">
    <source>
        <dbReference type="EMBL" id="GGF12521.1"/>
    </source>
</evidence>
<reference evidence="4" key="1">
    <citation type="journal article" date="2019" name="Int. J. Syst. Evol. Microbiol.">
        <title>The Global Catalogue of Microorganisms (GCM) 10K type strain sequencing project: providing services to taxonomists for standard genome sequencing and annotation.</title>
        <authorList>
            <consortium name="The Broad Institute Genomics Platform"/>
            <consortium name="The Broad Institute Genome Sequencing Center for Infectious Disease"/>
            <person name="Wu L."/>
            <person name="Ma J."/>
        </authorList>
    </citation>
    <scope>NUCLEOTIDE SEQUENCE [LARGE SCALE GENOMIC DNA]</scope>
    <source>
        <strain evidence="4">CGMCC 1.15197</strain>
    </source>
</reference>
<accession>A0ABQ1U7P4</accession>
<dbReference type="Gene3D" id="2.60.120.1440">
    <property type="match status" value="1"/>
</dbReference>
<protein>
    <submittedName>
        <fullName evidence="3">Anti-sigma factor</fullName>
    </submittedName>
</protein>
<organism evidence="3 4">
    <name type="scientific">Hymenobacter cavernae</name>
    <dbReference type="NCBI Taxonomy" id="2044852"/>
    <lineage>
        <taxon>Bacteria</taxon>
        <taxon>Pseudomonadati</taxon>
        <taxon>Bacteroidota</taxon>
        <taxon>Cytophagia</taxon>
        <taxon>Cytophagales</taxon>
        <taxon>Hymenobacteraceae</taxon>
        <taxon>Hymenobacter</taxon>
    </lineage>
</organism>
<evidence type="ECO:0000313" key="4">
    <source>
        <dbReference type="Proteomes" id="UP000632273"/>
    </source>
</evidence>
<keyword evidence="4" id="KW-1185">Reference proteome</keyword>
<dbReference type="InterPro" id="IPR032508">
    <property type="entry name" value="FecR_C"/>
</dbReference>
<dbReference type="InterPro" id="IPR012373">
    <property type="entry name" value="Ferrdict_sens_TM"/>
</dbReference>
<dbReference type="Pfam" id="PF16344">
    <property type="entry name" value="FecR_C"/>
    <property type="match status" value="1"/>
</dbReference>
<name>A0ABQ1U7P4_9BACT</name>
<feature type="domain" description="FecR protein" evidence="1">
    <location>
        <begin position="129"/>
        <end position="220"/>
    </location>
</feature>
<dbReference type="Pfam" id="PF04773">
    <property type="entry name" value="FecR"/>
    <property type="match status" value="1"/>
</dbReference>
<evidence type="ECO:0000259" key="2">
    <source>
        <dbReference type="Pfam" id="PF16344"/>
    </source>
</evidence>
<sequence>MMTQAEFESLLQRYLDGQSRPGEQQLVEKWSEQLGQEENLILDRSLHEEVRAEMWRRIVQLTDGEEQEELVETPVLMRPLSFWRTQASRWAAAAVFVLSMGLGWWLLQRHQRNTELATLTAASQWLDQVNTLQQAQTLDLVDGSRVTLYPGSHLRYQVGLTGARREVHLTGQAFFKVAKNPARPFLVYTDKVITTVLGTSFIVTAYTGNEARVAVREGRVAVQARKGAQLNATPAHPNFNGVVLLPNQQAVYSTKTQHLEKELVTKPVILAAQVLDFKKRPVTEVLAALEKAYGVNIVYDPIKLRECTITIAFDDGPLFEQLDVLCKALNGSYKRADDAQIIFESTGCKSSRS</sequence>
<proteinExistence type="predicted"/>
<dbReference type="PIRSF" id="PIRSF018266">
    <property type="entry name" value="FecR"/>
    <property type="match status" value="1"/>
</dbReference>
<dbReference type="RefSeq" id="WP_188814310.1">
    <property type="nucleotide sequence ID" value="NZ_BMHT01000004.1"/>
</dbReference>
<dbReference type="PANTHER" id="PTHR30273">
    <property type="entry name" value="PERIPLASMIC SIGNAL SENSOR AND SIGMA FACTOR ACTIVATOR FECR-RELATED"/>
    <property type="match status" value="1"/>
</dbReference>
<feature type="domain" description="Protein FecR C-terminal" evidence="2">
    <location>
        <begin position="275"/>
        <end position="341"/>
    </location>
</feature>
<comment type="caution">
    <text evidence="3">The sequence shown here is derived from an EMBL/GenBank/DDBJ whole genome shotgun (WGS) entry which is preliminary data.</text>
</comment>
<dbReference type="PANTHER" id="PTHR30273:SF2">
    <property type="entry name" value="PROTEIN FECR"/>
    <property type="match status" value="1"/>
</dbReference>
<dbReference type="EMBL" id="BMHT01000004">
    <property type="protein sequence ID" value="GGF12521.1"/>
    <property type="molecule type" value="Genomic_DNA"/>
</dbReference>
<dbReference type="Gene3D" id="3.55.50.30">
    <property type="match status" value="1"/>
</dbReference>
<dbReference type="InterPro" id="IPR006860">
    <property type="entry name" value="FecR"/>
</dbReference>